<name>A0A0B2VUC6_TOXCA</name>
<dbReference type="OrthoDB" id="6132182at2759"/>
<proteinExistence type="predicted"/>
<evidence type="ECO:0000313" key="4">
    <source>
        <dbReference type="EMBL" id="KHN84575.1"/>
    </source>
</evidence>
<dbReference type="Pfam" id="PF00264">
    <property type="entry name" value="Tyrosinase"/>
    <property type="match status" value="1"/>
</dbReference>
<dbReference type="PROSITE" id="PS00498">
    <property type="entry name" value="TYROSINASE_2"/>
    <property type="match status" value="1"/>
</dbReference>
<dbReference type="PROSITE" id="PS51670">
    <property type="entry name" value="SHKT"/>
    <property type="match status" value="2"/>
</dbReference>
<dbReference type="SUPFAM" id="SSF48056">
    <property type="entry name" value="Di-copper centre-containing domain"/>
    <property type="match status" value="1"/>
</dbReference>
<dbReference type="GO" id="GO:0016491">
    <property type="term" value="F:oxidoreductase activity"/>
    <property type="evidence" value="ECO:0007669"/>
    <property type="project" value="InterPro"/>
</dbReference>
<gene>
    <name evidence="4" type="primary">tyr-1</name>
    <name evidence="4" type="ORF">Tcan_09182</name>
</gene>
<dbReference type="InterPro" id="IPR003582">
    <property type="entry name" value="ShKT_dom"/>
</dbReference>
<dbReference type="InterPro" id="IPR050316">
    <property type="entry name" value="Tyrosinase/Hemocyanin"/>
</dbReference>
<dbReference type="GO" id="GO:0046872">
    <property type="term" value="F:metal ion binding"/>
    <property type="evidence" value="ECO:0007669"/>
    <property type="project" value="UniProtKB-KW"/>
</dbReference>
<dbReference type="PROSITE" id="PS00497">
    <property type="entry name" value="TYROSINASE_1"/>
    <property type="match status" value="1"/>
</dbReference>
<dbReference type="STRING" id="6265.A0A0B2VUC6"/>
<dbReference type="InterPro" id="IPR002227">
    <property type="entry name" value="Tyrosinase_Cu-bd"/>
</dbReference>
<comment type="caution">
    <text evidence="2">Lacks conserved residue(s) required for the propagation of feature annotation.</text>
</comment>
<evidence type="ECO:0000259" key="3">
    <source>
        <dbReference type="PROSITE" id="PS51670"/>
    </source>
</evidence>
<keyword evidence="1" id="KW-0479">Metal-binding</keyword>
<organism evidence="4 5">
    <name type="scientific">Toxocara canis</name>
    <name type="common">Canine roundworm</name>
    <dbReference type="NCBI Taxonomy" id="6265"/>
    <lineage>
        <taxon>Eukaryota</taxon>
        <taxon>Metazoa</taxon>
        <taxon>Ecdysozoa</taxon>
        <taxon>Nematoda</taxon>
        <taxon>Chromadorea</taxon>
        <taxon>Rhabditida</taxon>
        <taxon>Spirurina</taxon>
        <taxon>Ascaridomorpha</taxon>
        <taxon>Ascaridoidea</taxon>
        <taxon>Toxocaridae</taxon>
        <taxon>Toxocara</taxon>
    </lineage>
</organism>
<accession>A0A0B2VUC6</accession>
<dbReference type="Proteomes" id="UP000031036">
    <property type="component" value="Unassembled WGS sequence"/>
</dbReference>
<sequence>MSACQHLVSPRRINPSFHTLRVSLQRRARAQNSANAITRIQVPDFLQPGPVMPGSRGQVASHPYDCMTINCLCPYFQGHFEGTQCVLPNGQPLTMAFRKEYRTLSEEERNRYHNAMRSFKLSGEYDRLCNEHLSVGSGSGAHSGPGFLPWHREFLKRVEIGLRLIDPTVSIPYWDNIMDNYLPDPRQSILFSPPFEGETDDFGNVVTGPYAFWPTVDGRQAILRIMGMEGSLWTESTLASIMGQSAIENILHYTAPLIGCPMPVNLGAPEFVHSFIHLWVGGHMRDPPTSANDPIFYPYHAFVDFVWELWRQTHQTPQARELEYPMDIALCEDPQHFSYAPMRPYFNLVNRDGLSNMYTDQMYRYAPRPGCSTQVPTCGSPYLFCDTRGVPHCVSKIKPNGICMGFEGLDACFNSVCQGGRCVPGATPPPFVPRTQLPAAQRAQISRSQASRIFVACFNRNPCCELWARDGECRISGDYMRQFCAAACNFCRAAFNATNECADRHVSCEQWRSDGQCRGNSEQFMQENCRSSCGLCNTPKFTACPRRSTVLIKVVE</sequence>
<evidence type="ECO:0000256" key="1">
    <source>
        <dbReference type="ARBA" id="ARBA00022723"/>
    </source>
</evidence>
<dbReference type="Gene3D" id="1.10.10.1940">
    <property type="match status" value="1"/>
</dbReference>
<dbReference type="EMBL" id="JPKZ01000912">
    <property type="protein sequence ID" value="KHN84575.1"/>
    <property type="molecule type" value="Genomic_DNA"/>
</dbReference>
<feature type="domain" description="ShKT" evidence="3">
    <location>
        <begin position="501"/>
        <end position="536"/>
    </location>
</feature>
<keyword evidence="5" id="KW-1185">Reference proteome</keyword>
<reference evidence="4 5" key="1">
    <citation type="submission" date="2014-11" db="EMBL/GenBank/DDBJ databases">
        <title>Genetic blueprint of the zoonotic pathogen Toxocara canis.</title>
        <authorList>
            <person name="Zhu X.-Q."/>
            <person name="Korhonen P.K."/>
            <person name="Cai H."/>
            <person name="Young N.D."/>
            <person name="Nejsum P."/>
            <person name="von Samson-Himmelstjerna G."/>
            <person name="Boag P.R."/>
            <person name="Tan P."/>
            <person name="Li Q."/>
            <person name="Min J."/>
            <person name="Yang Y."/>
            <person name="Wang X."/>
            <person name="Fang X."/>
            <person name="Hall R.S."/>
            <person name="Hofmann A."/>
            <person name="Sternberg P.W."/>
            <person name="Jex A.R."/>
            <person name="Gasser R.B."/>
        </authorList>
    </citation>
    <scope>NUCLEOTIDE SEQUENCE [LARGE SCALE GENOMIC DNA]</scope>
    <source>
        <strain evidence="4">PN_DK_2014</strain>
    </source>
</reference>
<protein>
    <submittedName>
        <fullName evidence="4">Putative tyrosinase-like protein tyr-1</fullName>
    </submittedName>
</protein>
<comment type="caution">
    <text evidence="4">The sequence shown here is derived from an EMBL/GenBank/DDBJ whole genome shotgun (WGS) entry which is preliminary data.</text>
</comment>
<dbReference type="Pfam" id="PF01549">
    <property type="entry name" value="ShK"/>
    <property type="match status" value="2"/>
</dbReference>
<dbReference type="PANTHER" id="PTHR11474">
    <property type="entry name" value="TYROSINASE FAMILY MEMBER"/>
    <property type="match status" value="1"/>
</dbReference>
<feature type="disulfide bond" evidence="2">
    <location>
        <begin position="457"/>
        <end position="491"/>
    </location>
</feature>
<keyword evidence="2" id="KW-1015">Disulfide bond</keyword>
<dbReference type="PANTHER" id="PTHR11474:SF84">
    <property type="entry name" value="SHKT DOMAIN-CONTAINING PROTEIN"/>
    <property type="match status" value="1"/>
</dbReference>
<evidence type="ECO:0000313" key="5">
    <source>
        <dbReference type="Proteomes" id="UP000031036"/>
    </source>
</evidence>
<dbReference type="AlphaFoldDB" id="A0A0B2VUC6"/>
<dbReference type="SMART" id="SM00254">
    <property type="entry name" value="ShKT"/>
    <property type="match status" value="2"/>
</dbReference>
<evidence type="ECO:0000256" key="2">
    <source>
        <dbReference type="PROSITE-ProRule" id="PRU01005"/>
    </source>
</evidence>
<dbReference type="InterPro" id="IPR008922">
    <property type="entry name" value="Di-copper_centre_dom_sf"/>
</dbReference>
<dbReference type="PRINTS" id="PR00092">
    <property type="entry name" value="TYROSINASE"/>
</dbReference>
<feature type="domain" description="ShKT" evidence="3">
    <location>
        <begin position="457"/>
        <end position="491"/>
    </location>
</feature>
<dbReference type="Gene3D" id="1.10.1280.10">
    <property type="entry name" value="Di-copper center containing domain from catechol oxidase"/>
    <property type="match status" value="1"/>
</dbReference>